<feature type="coiled-coil region" evidence="1">
    <location>
        <begin position="32"/>
        <end position="117"/>
    </location>
</feature>
<evidence type="ECO:0000313" key="5">
    <source>
        <dbReference type="Proteomes" id="UP001059380"/>
    </source>
</evidence>
<reference evidence="4" key="1">
    <citation type="submission" date="2021-04" db="EMBL/GenBank/DDBJ databases">
        <title>Phylogenetic analysis of Acidobacteriaceae.</title>
        <authorList>
            <person name="Qiu L."/>
            <person name="Zhang Q."/>
        </authorList>
    </citation>
    <scope>NUCLEOTIDE SEQUENCE</scope>
    <source>
        <strain evidence="4">DSM 25168</strain>
    </source>
</reference>
<dbReference type="Pfam" id="PF24481">
    <property type="entry name" value="CT398_CC"/>
    <property type="match status" value="1"/>
</dbReference>
<dbReference type="KEGG" id="orp:MOP44_02650"/>
<evidence type="ECO:0000256" key="1">
    <source>
        <dbReference type="SAM" id="Coils"/>
    </source>
</evidence>
<sequence>MLPLVENLIKLQAVEVERARLAQTALALPAEIAQAQSALDKAQGDLAAQTDALAREEALRTRLERDIKTHRDKATRYRGQLDSITTPAQAQAIEHEISFAESEIDRLENEELASLERTDQHESALAEARTQVEWMANALVKTRERICQRQKECATQQAELTAEREKIRRNVDPDWLVRFDRIAAHRGTAVAKAENQQCTGCRMGIRPQIWNQVREGELLTCDSCGRILYWDPAMTAPVQTAAQAMLNPDPPAVPKPRRIS</sequence>
<organism evidence="4 5">
    <name type="scientific">Occallatibacter riparius</name>
    <dbReference type="NCBI Taxonomy" id="1002689"/>
    <lineage>
        <taxon>Bacteria</taxon>
        <taxon>Pseudomonadati</taxon>
        <taxon>Acidobacteriota</taxon>
        <taxon>Terriglobia</taxon>
        <taxon>Terriglobales</taxon>
        <taxon>Acidobacteriaceae</taxon>
        <taxon>Occallatibacter</taxon>
    </lineage>
</organism>
<dbReference type="InterPro" id="IPR056003">
    <property type="entry name" value="CT398_CC_hairpin"/>
</dbReference>
<dbReference type="Gene3D" id="1.10.287.1490">
    <property type="match status" value="1"/>
</dbReference>
<dbReference type="Proteomes" id="UP001059380">
    <property type="component" value="Chromosome"/>
</dbReference>
<dbReference type="EMBL" id="CP093313">
    <property type="protein sequence ID" value="UWZ84846.1"/>
    <property type="molecule type" value="Genomic_DNA"/>
</dbReference>
<keyword evidence="1" id="KW-0175">Coiled coil</keyword>
<evidence type="ECO:0000259" key="2">
    <source>
        <dbReference type="Pfam" id="PF02591"/>
    </source>
</evidence>
<gene>
    <name evidence="4" type="ORF">MOP44_02650</name>
</gene>
<feature type="domain" description="C4-type zinc ribbon" evidence="2">
    <location>
        <begin position="198"/>
        <end position="228"/>
    </location>
</feature>
<proteinExistence type="predicted"/>
<dbReference type="AlphaFoldDB" id="A0A9J7BVB5"/>
<accession>A0A9J7BVB5</accession>
<name>A0A9J7BVB5_9BACT</name>
<dbReference type="RefSeq" id="WP_260794352.1">
    <property type="nucleotide sequence ID" value="NZ_CP093313.1"/>
</dbReference>
<protein>
    <submittedName>
        <fullName evidence="4">C4-type zinc ribbon domain-containing protein</fullName>
    </submittedName>
</protein>
<evidence type="ECO:0000259" key="3">
    <source>
        <dbReference type="Pfam" id="PF24481"/>
    </source>
</evidence>
<dbReference type="Pfam" id="PF02591">
    <property type="entry name" value="Zn_ribbon_9"/>
    <property type="match status" value="1"/>
</dbReference>
<evidence type="ECO:0000313" key="4">
    <source>
        <dbReference type="EMBL" id="UWZ84846.1"/>
    </source>
</evidence>
<keyword evidence="5" id="KW-1185">Reference proteome</keyword>
<feature type="domain" description="CT398-like coiled coil hairpin" evidence="3">
    <location>
        <begin position="11"/>
        <end position="187"/>
    </location>
</feature>
<dbReference type="InterPro" id="IPR003743">
    <property type="entry name" value="Zf-RING_7"/>
</dbReference>